<evidence type="ECO:0000313" key="2">
    <source>
        <dbReference type="Proteomes" id="UP001597180"/>
    </source>
</evidence>
<comment type="caution">
    <text evidence="1">The sequence shown here is derived from an EMBL/GenBank/DDBJ whole genome shotgun (WGS) entry which is preliminary data.</text>
</comment>
<organism evidence="1 2">
    <name type="scientific">Paenibacillus vulneris</name>
    <dbReference type="NCBI Taxonomy" id="1133364"/>
    <lineage>
        <taxon>Bacteria</taxon>
        <taxon>Bacillati</taxon>
        <taxon>Bacillota</taxon>
        <taxon>Bacilli</taxon>
        <taxon>Bacillales</taxon>
        <taxon>Paenibacillaceae</taxon>
        <taxon>Paenibacillus</taxon>
    </lineage>
</organism>
<dbReference type="SUPFAM" id="SSF53335">
    <property type="entry name" value="S-adenosyl-L-methionine-dependent methyltransferases"/>
    <property type="match status" value="1"/>
</dbReference>
<proteinExistence type="predicted"/>
<keyword evidence="1" id="KW-0808">Transferase</keyword>
<protein>
    <submittedName>
        <fullName evidence="1">Class I SAM-dependent methyltransferase</fullName>
        <ecNumber evidence="1">2.1.1.-</ecNumber>
    </submittedName>
</protein>
<dbReference type="RefSeq" id="WP_345592501.1">
    <property type="nucleotide sequence ID" value="NZ_BAABJG010000035.1"/>
</dbReference>
<gene>
    <name evidence="1" type="ORF">ACFQ4B_33165</name>
</gene>
<dbReference type="InterPro" id="IPR029063">
    <property type="entry name" value="SAM-dependent_MTases_sf"/>
</dbReference>
<dbReference type="Pfam" id="PF13578">
    <property type="entry name" value="Methyltransf_24"/>
    <property type="match status" value="1"/>
</dbReference>
<keyword evidence="2" id="KW-1185">Reference proteome</keyword>
<dbReference type="PANTHER" id="PTHR40036">
    <property type="entry name" value="MACROCIN O-METHYLTRANSFERASE"/>
    <property type="match status" value="1"/>
</dbReference>
<name>A0ABW3UYV6_9BACL</name>
<dbReference type="Gene3D" id="3.40.50.150">
    <property type="entry name" value="Vaccinia Virus protein VP39"/>
    <property type="match status" value="1"/>
</dbReference>
<dbReference type="GO" id="GO:0008168">
    <property type="term" value="F:methyltransferase activity"/>
    <property type="evidence" value="ECO:0007669"/>
    <property type="project" value="UniProtKB-KW"/>
</dbReference>
<sequence length="289" mass="33621">MSIVNRIKTKLKLFLVEAIRTAVDDTNQKQANVMEKSIHDGIKKFFNEDYQIINRMLQNSKTHTELARFMMEDFNPMYNPYILLKQKAAKESAEYIEQNMKEAMLIPMKTWGEKLKVLEHCLKYIPQNSFIVECGVYAGKSINFMADRFPAAQIYGFDSFEGLPEDWDGYFLEKGTFKTNIPEVRSNVTLFQGWFDQTLPKFAAEHKGKKIDLLHVDCDIYSSTVTIFENLHSLLGNGSVIVFDEYFNYPNWKEHEHKAFKEFCAKYNVRYKYVASGMQQVAVIIESIG</sequence>
<keyword evidence="1" id="KW-0489">Methyltransferase</keyword>
<dbReference type="Proteomes" id="UP001597180">
    <property type="component" value="Unassembled WGS sequence"/>
</dbReference>
<accession>A0ABW3UYV6</accession>
<dbReference type="EC" id="2.1.1.-" evidence="1"/>
<evidence type="ECO:0000313" key="1">
    <source>
        <dbReference type="EMBL" id="MFD1224971.1"/>
    </source>
</evidence>
<dbReference type="PANTHER" id="PTHR40036:SF1">
    <property type="entry name" value="MACROCIN O-METHYLTRANSFERASE"/>
    <property type="match status" value="1"/>
</dbReference>
<dbReference type="EMBL" id="JBHTLU010000053">
    <property type="protein sequence ID" value="MFD1224971.1"/>
    <property type="molecule type" value="Genomic_DNA"/>
</dbReference>
<dbReference type="GO" id="GO:0032259">
    <property type="term" value="P:methylation"/>
    <property type="evidence" value="ECO:0007669"/>
    <property type="project" value="UniProtKB-KW"/>
</dbReference>
<dbReference type="InterPro" id="IPR008884">
    <property type="entry name" value="TylF_MeTrfase"/>
</dbReference>
<reference evidence="2" key="1">
    <citation type="journal article" date="2019" name="Int. J. Syst. Evol. Microbiol.">
        <title>The Global Catalogue of Microorganisms (GCM) 10K type strain sequencing project: providing services to taxonomists for standard genome sequencing and annotation.</title>
        <authorList>
            <consortium name="The Broad Institute Genomics Platform"/>
            <consortium name="The Broad Institute Genome Sequencing Center for Infectious Disease"/>
            <person name="Wu L."/>
            <person name="Ma J."/>
        </authorList>
    </citation>
    <scope>NUCLEOTIDE SEQUENCE [LARGE SCALE GENOMIC DNA]</scope>
    <source>
        <strain evidence="2">CCUG 53270</strain>
    </source>
</reference>